<gene>
    <name evidence="2" type="ORF">BN860_00254g</name>
</gene>
<name>A0A8J2TC17_ZYGB2</name>
<dbReference type="EMBL" id="HG316470">
    <property type="protein sequence ID" value="CDF91980.1"/>
    <property type="molecule type" value="Genomic_DNA"/>
</dbReference>
<dbReference type="GO" id="GO:0051293">
    <property type="term" value="P:establishment of spindle localization"/>
    <property type="evidence" value="ECO:0007669"/>
    <property type="project" value="TreeGrafter"/>
</dbReference>
<protein>
    <submittedName>
        <fullName evidence="2">ZYBA0S17-00254g1_1</fullName>
    </submittedName>
</protein>
<keyword evidence="1" id="KW-0175">Coiled coil</keyword>
<dbReference type="AlphaFoldDB" id="A0A8J2TC17"/>
<dbReference type="Pfam" id="PF08580">
    <property type="entry name" value="KAR9"/>
    <property type="match status" value="1"/>
</dbReference>
<dbReference type="GO" id="GO:0005816">
    <property type="term" value="C:spindle pole body"/>
    <property type="evidence" value="ECO:0007669"/>
    <property type="project" value="TreeGrafter"/>
</dbReference>
<dbReference type="OrthoDB" id="5559380at2759"/>
<evidence type="ECO:0000313" key="3">
    <source>
        <dbReference type="Proteomes" id="UP000019375"/>
    </source>
</evidence>
<dbReference type="GO" id="GO:0043332">
    <property type="term" value="C:mating projection tip"/>
    <property type="evidence" value="ECO:0007669"/>
    <property type="project" value="TreeGrafter"/>
</dbReference>
<organism evidence="2 3">
    <name type="scientific">Zygosaccharomyces bailii (strain CLIB 213 / ATCC 58445 / CBS 680 / BCRC 21525 / NBRC 1098 / NCYC 1416 / NRRL Y-2227)</name>
    <dbReference type="NCBI Taxonomy" id="1333698"/>
    <lineage>
        <taxon>Eukaryota</taxon>
        <taxon>Fungi</taxon>
        <taxon>Dikarya</taxon>
        <taxon>Ascomycota</taxon>
        <taxon>Saccharomycotina</taxon>
        <taxon>Saccharomycetes</taxon>
        <taxon>Saccharomycetales</taxon>
        <taxon>Saccharomycetaceae</taxon>
        <taxon>Zygosaccharomyces</taxon>
    </lineage>
</organism>
<keyword evidence="3" id="KW-1185">Reference proteome</keyword>
<dbReference type="Proteomes" id="UP000019375">
    <property type="component" value="Unassembled WGS sequence"/>
</dbReference>
<reference evidence="3" key="1">
    <citation type="journal article" date="2013" name="Genome Announc.">
        <title>Genome sequence of the food spoilage yeast Zygosaccharomyces bailii CLIB 213(T).</title>
        <authorList>
            <person name="Galeote V."/>
            <person name="Bigey F."/>
            <person name="Devillers H."/>
            <person name="Neuveglise C."/>
            <person name="Dequin S."/>
        </authorList>
    </citation>
    <scope>NUCLEOTIDE SEQUENCE [LARGE SCALE GENOMIC DNA]</scope>
    <source>
        <strain evidence="3">CLIB 213 / ATCC 58445 / CBS 680 / CCRC 21525 / NBRC 1098 / NCYC 1416 / NRRL Y-2227</strain>
    </source>
</reference>
<dbReference type="GO" id="GO:0030473">
    <property type="term" value="P:nuclear migration along microtubule"/>
    <property type="evidence" value="ECO:0007669"/>
    <property type="project" value="TreeGrafter"/>
</dbReference>
<dbReference type="GO" id="GO:0031578">
    <property type="term" value="P:mitotic spindle orientation checkpoint signaling"/>
    <property type="evidence" value="ECO:0007669"/>
    <property type="project" value="TreeGrafter"/>
</dbReference>
<feature type="coiled-coil region" evidence="1">
    <location>
        <begin position="298"/>
        <end position="325"/>
    </location>
</feature>
<dbReference type="PANTHER" id="PTHR37271">
    <property type="entry name" value="KARYOGAMY PROTEIN KAR9"/>
    <property type="match status" value="1"/>
</dbReference>
<accession>A0A8J2TC17</accession>
<dbReference type="PANTHER" id="PTHR37271:SF1">
    <property type="entry name" value="KARYOGAMY PROTEIN KAR9"/>
    <property type="match status" value="1"/>
</dbReference>
<evidence type="ECO:0000313" key="2">
    <source>
        <dbReference type="EMBL" id="CDF91980.1"/>
    </source>
</evidence>
<proteinExistence type="predicted"/>
<sequence>MDSGAKLGTQLLFKQQLPKLNDILSSISSSKSLNPDHHDMLSWLSKELHTANEEIKWVLEVPTERSQMLSFLDWLASEKETYHELMDTATLVQPSLSYLLDLIELEMIGPKEVCDFNGLFDVIEICTSLAAELKMQLNSKITLLEASLEFEEISKDHISSLTTVIDKNIDLCFEVQEDRFASPIRHPPAFTLKQLIRLLGSQTDATEIKIPTFSPLEETLCRKYLELRRSVAPIEKSLKEVLPVRIEHFSQRKIMHIDYLTYLLQRKYKETHVKYKLMIKEICELKRELVDKRWNILFLNLNHELSSLLDEIEVLQKKISEYNYNSEMQEKIKEQLVNESTTITKTFDVIYKALEFSLLNADIASKTNELAQKWLDVRPRSDRLLSSSSSLDESSMDSLSSKFRSLSVGSSDTSETEPTLVTAPSRGKFGALLLKKMNIKPVIVTSPTSTKGYNPFFHTAAESEKSIPQRLVLHPVPLLPFEQEEDRIAEDQPDTPTVTKRKKLSIEKLEQEKIKFYCKQPTQIPKLKPHGLSATGWRTPKLDPPWTPFTENGGRIRLPTPLANILSAKITG</sequence>
<evidence type="ECO:0000256" key="1">
    <source>
        <dbReference type="SAM" id="Coils"/>
    </source>
</evidence>
<dbReference type="GO" id="GO:0005938">
    <property type="term" value="C:cell cortex"/>
    <property type="evidence" value="ECO:0007669"/>
    <property type="project" value="TreeGrafter"/>
</dbReference>
<dbReference type="InterPro" id="IPR013889">
    <property type="entry name" value="Karyogamy_KAR9"/>
</dbReference>